<proteinExistence type="predicted"/>
<dbReference type="EMBL" id="BARW01006899">
    <property type="protein sequence ID" value="GAI82227.1"/>
    <property type="molecule type" value="Genomic_DNA"/>
</dbReference>
<protein>
    <recommendedName>
        <fullName evidence="2">YkgJ family cysteine cluster protein</fullName>
    </recommendedName>
</protein>
<evidence type="ECO:0000313" key="1">
    <source>
        <dbReference type="EMBL" id="GAI82227.1"/>
    </source>
</evidence>
<feature type="non-terminal residue" evidence="1">
    <location>
        <position position="166"/>
    </location>
</feature>
<sequence length="166" mass="19396">MAERIAVFDLEGTPCLHEGSVIQVNERGYETKELSIPCFRCGVCCTRYQVRLSLVEARQIADELGFDWDEWLDRYVDQSWPGADSLLLRRRKRACVFIERVEGSNITRCLIQPFKPSSCREWKPSLYRRECREGLVKYWQLTVSRSGQLAGAKDKLRDFHSFIELL</sequence>
<dbReference type="AlphaFoldDB" id="X1RN92"/>
<dbReference type="Pfam" id="PF03692">
    <property type="entry name" value="CxxCxxCC"/>
    <property type="match status" value="1"/>
</dbReference>
<name>X1RN92_9ZZZZ</name>
<evidence type="ECO:0008006" key="2">
    <source>
        <dbReference type="Google" id="ProtNLM"/>
    </source>
</evidence>
<dbReference type="InterPro" id="IPR005358">
    <property type="entry name" value="Puta_zinc/iron-chelating_dom"/>
</dbReference>
<accession>X1RN92</accession>
<gene>
    <name evidence="1" type="ORF">S12H4_14467</name>
</gene>
<comment type="caution">
    <text evidence="1">The sequence shown here is derived from an EMBL/GenBank/DDBJ whole genome shotgun (WGS) entry which is preliminary data.</text>
</comment>
<reference evidence="1" key="1">
    <citation type="journal article" date="2014" name="Front. Microbiol.">
        <title>High frequency of phylogenetically diverse reductive dehalogenase-homologous genes in deep subseafloor sedimentary metagenomes.</title>
        <authorList>
            <person name="Kawai M."/>
            <person name="Futagami T."/>
            <person name="Toyoda A."/>
            <person name="Takaki Y."/>
            <person name="Nishi S."/>
            <person name="Hori S."/>
            <person name="Arai W."/>
            <person name="Tsubouchi T."/>
            <person name="Morono Y."/>
            <person name="Uchiyama I."/>
            <person name="Ito T."/>
            <person name="Fujiyama A."/>
            <person name="Inagaki F."/>
            <person name="Takami H."/>
        </authorList>
    </citation>
    <scope>NUCLEOTIDE SEQUENCE</scope>
    <source>
        <strain evidence="1">Expedition CK06-06</strain>
    </source>
</reference>
<organism evidence="1">
    <name type="scientific">marine sediment metagenome</name>
    <dbReference type="NCBI Taxonomy" id="412755"/>
    <lineage>
        <taxon>unclassified sequences</taxon>
        <taxon>metagenomes</taxon>
        <taxon>ecological metagenomes</taxon>
    </lineage>
</organism>